<gene>
    <name evidence="1" type="ORF">rCG_55851</name>
</gene>
<proteinExistence type="predicted"/>
<dbReference type="Proteomes" id="UP000234681">
    <property type="component" value="Chromosome 17"/>
</dbReference>
<dbReference type="EMBL" id="CH473990">
    <property type="protein sequence ID" value="EDL78637.1"/>
    <property type="molecule type" value="Genomic_DNA"/>
</dbReference>
<sequence>MIYFELES</sequence>
<accession>A6JLW0</accession>
<organism evidence="1 2">
    <name type="scientific">Rattus norvegicus</name>
    <name type="common">Rat</name>
    <dbReference type="NCBI Taxonomy" id="10116"/>
    <lineage>
        <taxon>Eukaryota</taxon>
        <taxon>Metazoa</taxon>
        <taxon>Chordata</taxon>
        <taxon>Craniata</taxon>
        <taxon>Vertebrata</taxon>
        <taxon>Euteleostomi</taxon>
        <taxon>Mammalia</taxon>
        <taxon>Eutheria</taxon>
        <taxon>Euarchontoglires</taxon>
        <taxon>Glires</taxon>
        <taxon>Rodentia</taxon>
        <taxon>Myomorpha</taxon>
        <taxon>Muroidea</taxon>
        <taxon>Muridae</taxon>
        <taxon>Murinae</taxon>
        <taxon>Rattus</taxon>
    </lineage>
</organism>
<protein>
    <submittedName>
        <fullName evidence="1">RCG55851</fullName>
    </submittedName>
</protein>
<reference evidence="2" key="1">
    <citation type="submission" date="2005-09" db="EMBL/GenBank/DDBJ databases">
        <authorList>
            <person name="Mural R.J."/>
            <person name="Li P.W."/>
            <person name="Adams M.D."/>
            <person name="Amanatides P.G."/>
            <person name="Baden-Tillson H."/>
            <person name="Barnstead M."/>
            <person name="Chin S.H."/>
            <person name="Dew I."/>
            <person name="Evans C.A."/>
            <person name="Ferriera S."/>
            <person name="Flanigan M."/>
            <person name="Fosler C."/>
            <person name="Glodek A."/>
            <person name="Gu Z."/>
            <person name="Holt R.A."/>
            <person name="Jennings D."/>
            <person name="Kraft C.L."/>
            <person name="Lu F."/>
            <person name="Nguyen T."/>
            <person name="Nusskern D.R."/>
            <person name="Pfannkoch C.M."/>
            <person name="Sitter C."/>
            <person name="Sutton G.G."/>
            <person name="Venter J.C."/>
            <person name="Wang Z."/>
            <person name="Woodage T."/>
            <person name="Zheng X.H."/>
            <person name="Zhong F."/>
        </authorList>
    </citation>
    <scope>NUCLEOTIDE SEQUENCE [LARGE SCALE GENOMIC DNA]</scope>
    <source>
        <strain>BN</strain>
        <strain evidence="2">Sprague-Dawley</strain>
    </source>
</reference>
<name>A6JLW0_RAT</name>
<evidence type="ECO:0000313" key="1">
    <source>
        <dbReference type="EMBL" id="EDL78637.1"/>
    </source>
</evidence>
<evidence type="ECO:0000313" key="2">
    <source>
        <dbReference type="Proteomes" id="UP000234681"/>
    </source>
</evidence>